<keyword evidence="3" id="KW-1003">Cell membrane</keyword>
<evidence type="ECO:0000256" key="8">
    <source>
        <dbReference type="SAM" id="Phobius"/>
    </source>
</evidence>
<dbReference type="STRING" id="6689.A0A3R7PT50"/>
<keyword evidence="10" id="KW-0675">Receptor</keyword>
<comment type="similarity">
    <text evidence="2">Belongs to the G-protein coupled receptor 1 family.</text>
</comment>
<dbReference type="PANTHER" id="PTHR22750">
    <property type="entry name" value="G-PROTEIN COUPLED RECEPTOR"/>
    <property type="match status" value="1"/>
</dbReference>
<dbReference type="SUPFAM" id="SSF81321">
    <property type="entry name" value="Family A G protein-coupled receptor-like"/>
    <property type="match status" value="1"/>
</dbReference>
<comment type="subcellular location">
    <subcellularLocation>
        <location evidence="1">Cell membrane</location>
        <topology evidence="1">Multi-pass membrane protein</topology>
    </subcellularLocation>
</comment>
<feature type="transmembrane region" description="Helical" evidence="8">
    <location>
        <begin position="6"/>
        <end position="28"/>
    </location>
</feature>
<evidence type="ECO:0000256" key="2">
    <source>
        <dbReference type="ARBA" id="ARBA00010663"/>
    </source>
</evidence>
<name>A0A3R7PT50_PENVA</name>
<evidence type="ECO:0000256" key="1">
    <source>
        <dbReference type="ARBA" id="ARBA00004651"/>
    </source>
</evidence>
<feature type="transmembrane region" description="Helical" evidence="8">
    <location>
        <begin position="342"/>
        <end position="363"/>
    </location>
</feature>
<keyword evidence="11" id="KW-1185">Reference proteome</keyword>
<dbReference type="CDD" id="cd00637">
    <property type="entry name" value="7tm_classA_rhodopsin-like"/>
    <property type="match status" value="1"/>
</dbReference>
<feature type="transmembrane region" description="Helical" evidence="8">
    <location>
        <begin position="80"/>
        <end position="101"/>
    </location>
</feature>
<sequence length="423" mass="47817">MSLPLMVVMLVLGFITFFVNLGVIIRTIKILRHSHDNKPAFYFIGNLALSDLAIGLYVIIAFLMHMTRRGDLWQQTTCTLQIAVAVTACQETIFTIVLIAVDKYLYICHGLKYHQIVTTNRVYAAVMLSWVLSLIIGWLPAMGMKMSWEESCSRCAFAQVISPNFSIIFFITSVAFPYAVVVTLYSMLLVLAVKMQKSRYGGSYTGRTSARSSNFRLSLMSKKSTKSTKSISTTTTTSSSSGTLRKAGRRQMRRKALEEYKATLPDFAERDVTAKLIAHSIESSEVSPPTKMADEENGDAKKTEESASRRSTWLPTKYFNRVMTDTRDKVLFLKKCRAVKTVILIIGSFTATYVPFVVGVMVYCLEEKKRECLLHLLNTLLYCGVVANSLANPMLYAYGYREFRLKTRRFKGVFARERTRVVT</sequence>
<feature type="compositionally biased region" description="Low complexity" evidence="7">
    <location>
        <begin position="227"/>
        <end position="241"/>
    </location>
</feature>
<feature type="transmembrane region" description="Helical" evidence="8">
    <location>
        <begin position="40"/>
        <end position="60"/>
    </location>
</feature>
<gene>
    <name evidence="10" type="ORF">C7M84_024966</name>
</gene>
<evidence type="ECO:0000313" key="10">
    <source>
        <dbReference type="EMBL" id="ROT81869.1"/>
    </source>
</evidence>
<keyword evidence="6 8" id="KW-0472">Membrane</keyword>
<dbReference type="PROSITE" id="PS50262">
    <property type="entry name" value="G_PROTEIN_RECEP_F1_2"/>
    <property type="match status" value="1"/>
</dbReference>
<reference evidence="10 11" key="1">
    <citation type="submission" date="2018-04" db="EMBL/GenBank/DDBJ databases">
        <authorList>
            <person name="Zhang X."/>
            <person name="Yuan J."/>
            <person name="Li F."/>
            <person name="Xiang J."/>
        </authorList>
    </citation>
    <scope>NUCLEOTIDE SEQUENCE [LARGE SCALE GENOMIC DNA]</scope>
    <source>
        <tissue evidence="10">Muscle</tissue>
    </source>
</reference>
<evidence type="ECO:0000256" key="6">
    <source>
        <dbReference type="ARBA" id="ARBA00023136"/>
    </source>
</evidence>
<feature type="domain" description="G-protein coupled receptors family 1 profile" evidence="9">
    <location>
        <begin position="19"/>
        <end position="396"/>
    </location>
</feature>
<feature type="transmembrane region" description="Helical" evidence="8">
    <location>
        <begin position="375"/>
        <end position="399"/>
    </location>
</feature>
<dbReference type="AlphaFoldDB" id="A0A3R7PT50"/>
<evidence type="ECO:0000259" key="9">
    <source>
        <dbReference type="PROSITE" id="PS50262"/>
    </source>
</evidence>
<dbReference type="GO" id="GO:0005886">
    <property type="term" value="C:plasma membrane"/>
    <property type="evidence" value="ECO:0007669"/>
    <property type="project" value="UniProtKB-SubCell"/>
</dbReference>
<evidence type="ECO:0000256" key="4">
    <source>
        <dbReference type="ARBA" id="ARBA00022692"/>
    </source>
</evidence>
<feature type="region of interest" description="Disordered" evidence="7">
    <location>
        <begin position="283"/>
        <end position="308"/>
    </location>
</feature>
<feature type="region of interest" description="Disordered" evidence="7">
    <location>
        <begin position="220"/>
        <end position="251"/>
    </location>
</feature>
<dbReference type="InterPro" id="IPR017452">
    <property type="entry name" value="GPCR_Rhodpsn_7TM"/>
</dbReference>
<keyword evidence="4 8" id="KW-0812">Transmembrane</keyword>
<evidence type="ECO:0000313" key="11">
    <source>
        <dbReference type="Proteomes" id="UP000283509"/>
    </source>
</evidence>
<protein>
    <submittedName>
        <fullName evidence="10">Putative 5-hydroxytryptamine receptor 1A-alpha-like</fullName>
    </submittedName>
</protein>
<dbReference type="PRINTS" id="PR00237">
    <property type="entry name" value="GPCRRHODOPSN"/>
</dbReference>
<comment type="caution">
    <text evidence="10">The sequence shown here is derived from an EMBL/GenBank/DDBJ whole genome shotgun (WGS) entry which is preliminary data.</text>
</comment>
<dbReference type="GO" id="GO:0004930">
    <property type="term" value="F:G protein-coupled receptor activity"/>
    <property type="evidence" value="ECO:0007669"/>
    <property type="project" value="InterPro"/>
</dbReference>
<evidence type="ECO:0000256" key="3">
    <source>
        <dbReference type="ARBA" id="ARBA00022475"/>
    </source>
</evidence>
<dbReference type="Proteomes" id="UP000283509">
    <property type="component" value="Unassembled WGS sequence"/>
</dbReference>
<dbReference type="InterPro" id="IPR000276">
    <property type="entry name" value="GPCR_Rhodpsn"/>
</dbReference>
<dbReference type="EMBL" id="QCYY01000909">
    <property type="protein sequence ID" value="ROT81869.1"/>
    <property type="molecule type" value="Genomic_DNA"/>
</dbReference>
<proteinExistence type="inferred from homology"/>
<feature type="compositionally biased region" description="Basic and acidic residues" evidence="7">
    <location>
        <begin position="292"/>
        <end position="308"/>
    </location>
</feature>
<organism evidence="10 11">
    <name type="scientific">Penaeus vannamei</name>
    <name type="common">Whiteleg shrimp</name>
    <name type="synonym">Litopenaeus vannamei</name>
    <dbReference type="NCBI Taxonomy" id="6689"/>
    <lineage>
        <taxon>Eukaryota</taxon>
        <taxon>Metazoa</taxon>
        <taxon>Ecdysozoa</taxon>
        <taxon>Arthropoda</taxon>
        <taxon>Crustacea</taxon>
        <taxon>Multicrustacea</taxon>
        <taxon>Malacostraca</taxon>
        <taxon>Eumalacostraca</taxon>
        <taxon>Eucarida</taxon>
        <taxon>Decapoda</taxon>
        <taxon>Dendrobranchiata</taxon>
        <taxon>Penaeoidea</taxon>
        <taxon>Penaeidae</taxon>
        <taxon>Penaeus</taxon>
    </lineage>
</organism>
<evidence type="ECO:0000256" key="7">
    <source>
        <dbReference type="SAM" id="MobiDB-lite"/>
    </source>
</evidence>
<reference evidence="10 11" key="2">
    <citation type="submission" date="2019-01" db="EMBL/GenBank/DDBJ databases">
        <title>The decoding of complex shrimp genome reveals the adaptation for benthos swimmer, frequently molting mechanism and breeding impact on genome.</title>
        <authorList>
            <person name="Sun Y."/>
            <person name="Gao Y."/>
            <person name="Yu Y."/>
        </authorList>
    </citation>
    <scope>NUCLEOTIDE SEQUENCE [LARGE SCALE GENOMIC DNA]</scope>
    <source>
        <tissue evidence="10">Muscle</tissue>
    </source>
</reference>
<evidence type="ECO:0000256" key="5">
    <source>
        <dbReference type="ARBA" id="ARBA00022989"/>
    </source>
</evidence>
<feature type="transmembrane region" description="Helical" evidence="8">
    <location>
        <begin position="122"/>
        <end position="141"/>
    </location>
</feature>
<keyword evidence="5 8" id="KW-1133">Transmembrane helix</keyword>
<accession>A0A3R7PT50</accession>
<dbReference type="Gene3D" id="1.20.1070.10">
    <property type="entry name" value="Rhodopsin 7-helix transmembrane proteins"/>
    <property type="match status" value="1"/>
</dbReference>
<feature type="transmembrane region" description="Helical" evidence="8">
    <location>
        <begin position="167"/>
        <end position="193"/>
    </location>
</feature>
<dbReference type="OrthoDB" id="10011551at2759"/>
<dbReference type="Pfam" id="PF00001">
    <property type="entry name" value="7tm_1"/>
    <property type="match status" value="1"/>
</dbReference>